<dbReference type="SMART" id="SM00261">
    <property type="entry name" value="FU"/>
    <property type="match status" value="5"/>
</dbReference>
<dbReference type="InterPro" id="IPR001245">
    <property type="entry name" value="Ser-Thr/Tyr_kinase_cat_dom"/>
</dbReference>
<gene>
    <name evidence="32" type="ORF">QTP70_022303</name>
</gene>
<dbReference type="InterPro" id="IPR032778">
    <property type="entry name" value="GF_recep_IV"/>
</dbReference>
<dbReference type="Pfam" id="PF07714">
    <property type="entry name" value="PK_Tyr_Ser-Thr"/>
    <property type="match status" value="1"/>
</dbReference>
<dbReference type="Gene3D" id="3.90.230.10">
    <property type="entry name" value="Creatinase/methionine aminopeptidase superfamily"/>
    <property type="match status" value="1"/>
</dbReference>
<evidence type="ECO:0000259" key="31">
    <source>
        <dbReference type="PROSITE" id="PS51371"/>
    </source>
</evidence>
<evidence type="ECO:0000256" key="21">
    <source>
        <dbReference type="ARBA" id="ARBA00023170"/>
    </source>
</evidence>
<dbReference type="SUPFAM" id="SSF54631">
    <property type="entry name" value="CBS-domain pair"/>
    <property type="match status" value="2"/>
</dbReference>
<dbReference type="CDD" id="cd04618">
    <property type="entry name" value="CBS_euAMPK_gamma-like_repeat1"/>
    <property type="match status" value="1"/>
</dbReference>
<evidence type="ECO:0000256" key="9">
    <source>
        <dbReference type="ARBA" id="ARBA00022729"/>
    </source>
</evidence>
<dbReference type="FunFam" id="3.80.20.20:FF:000004">
    <property type="entry name" value="Receptor protein-tyrosine kinase"/>
    <property type="match status" value="1"/>
</dbReference>
<dbReference type="GO" id="GO:0006633">
    <property type="term" value="P:fatty acid biosynthetic process"/>
    <property type="evidence" value="ECO:0007669"/>
    <property type="project" value="UniProtKB-KW"/>
</dbReference>
<evidence type="ECO:0000313" key="32">
    <source>
        <dbReference type="EMBL" id="KAK3556962.1"/>
    </source>
</evidence>
<dbReference type="InterPro" id="IPR017441">
    <property type="entry name" value="Protein_kinase_ATP_BS"/>
</dbReference>
<dbReference type="Gene3D" id="1.10.10.10">
    <property type="entry name" value="Winged helix-like DNA-binding domain superfamily/Winged helix DNA-binding domain"/>
    <property type="match status" value="1"/>
</dbReference>
<dbReference type="PROSITE" id="PS51371">
    <property type="entry name" value="CBS"/>
    <property type="match status" value="4"/>
</dbReference>
<evidence type="ECO:0000313" key="33">
    <source>
        <dbReference type="Proteomes" id="UP001274896"/>
    </source>
</evidence>
<dbReference type="PROSITE" id="PS50011">
    <property type="entry name" value="PROTEIN_KINASE_DOM"/>
    <property type="match status" value="1"/>
</dbReference>
<dbReference type="InterPro" id="IPR009030">
    <property type="entry name" value="Growth_fac_rcpt_cys_sf"/>
</dbReference>
<dbReference type="PROSITE" id="PS01202">
    <property type="entry name" value="MAP_2"/>
    <property type="match status" value="1"/>
</dbReference>
<dbReference type="PANTHER" id="PTHR10804">
    <property type="entry name" value="PROTEASE FAMILY M24 METHIONYL AMINOPEPTIDASE, AMINOPEPTIDASE P"/>
    <property type="match status" value="1"/>
</dbReference>
<dbReference type="SUPFAM" id="SSF55920">
    <property type="entry name" value="Creatinase/aminopeptidase"/>
    <property type="match status" value="1"/>
</dbReference>
<dbReference type="Pfam" id="PF00757">
    <property type="entry name" value="Furin-like"/>
    <property type="match status" value="1"/>
</dbReference>
<keyword evidence="5" id="KW-0444">Lipid biosynthesis</keyword>
<proteinExistence type="inferred from homology"/>
<dbReference type="FunFam" id="3.90.230.10:FF:000008">
    <property type="entry name" value="Proliferation-associated 2G4, b"/>
    <property type="match status" value="1"/>
</dbReference>
<dbReference type="FunFam" id="2.10.220.10:FF:000002">
    <property type="entry name" value="Receptor protein-tyrosine kinase"/>
    <property type="match status" value="1"/>
</dbReference>
<dbReference type="InterPro" id="IPR000994">
    <property type="entry name" value="Pept_M24"/>
</dbReference>
<dbReference type="EMBL" id="JAUCMX010000001">
    <property type="protein sequence ID" value="KAK3556962.1"/>
    <property type="molecule type" value="Genomic_DNA"/>
</dbReference>
<feature type="domain" description="CBS" evidence="31">
    <location>
        <begin position="1849"/>
        <end position="1908"/>
    </location>
</feature>
<feature type="domain" description="CBS" evidence="31">
    <location>
        <begin position="1931"/>
        <end position="1991"/>
    </location>
</feature>
<dbReference type="GO" id="GO:0016020">
    <property type="term" value="C:membrane"/>
    <property type="evidence" value="ECO:0007669"/>
    <property type="project" value="UniProtKB-SubCell"/>
</dbReference>
<dbReference type="Gene3D" id="1.10.510.10">
    <property type="entry name" value="Transferase(Phosphotransferase) domain 1"/>
    <property type="match status" value="1"/>
</dbReference>
<dbReference type="Pfam" id="PF14843">
    <property type="entry name" value="GF_recep_IV"/>
    <property type="match status" value="1"/>
</dbReference>
<dbReference type="InterPro" id="IPR047113">
    <property type="entry name" value="PA2G4/ARX1"/>
</dbReference>
<feature type="compositionally biased region" description="Polar residues" evidence="27">
    <location>
        <begin position="1255"/>
        <end position="1266"/>
    </location>
</feature>
<dbReference type="InterPro" id="IPR000494">
    <property type="entry name" value="Rcpt_L-dom"/>
</dbReference>
<feature type="domain" description="Protein kinase" evidence="30">
    <location>
        <begin position="728"/>
        <end position="997"/>
    </location>
</feature>
<feature type="domain" description="CBS" evidence="31">
    <location>
        <begin position="2004"/>
        <end position="2066"/>
    </location>
</feature>
<dbReference type="Gene3D" id="2.10.220.10">
    <property type="entry name" value="Hormone Receptor, Insulin-like Growth Factor Receptor 1, Chain A, domain 2"/>
    <property type="match status" value="3"/>
</dbReference>
<keyword evidence="10" id="KW-0677">Repeat</keyword>
<evidence type="ECO:0000256" key="29">
    <source>
        <dbReference type="SAM" id="SignalP"/>
    </source>
</evidence>
<dbReference type="CDD" id="cd00064">
    <property type="entry name" value="FU"/>
    <property type="match status" value="3"/>
</dbReference>
<comment type="subcellular location">
    <subcellularLocation>
        <location evidence="1">Membrane</location>
        <topology evidence="1">Single-pass type I membrane protein</topology>
    </subcellularLocation>
</comment>
<feature type="binding site" evidence="26">
    <location>
        <position position="761"/>
    </location>
    <ligand>
        <name>ATP</name>
        <dbReference type="ChEBI" id="CHEBI:30616"/>
    </ligand>
</feature>
<organism evidence="32 33">
    <name type="scientific">Hemibagrus guttatus</name>
    <dbReference type="NCBI Taxonomy" id="175788"/>
    <lineage>
        <taxon>Eukaryota</taxon>
        <taxon>Metazoa</taxon>
        <taxon>Chordata</taxon>
        <taxon>Craniata</taxon>
        <taxon>Vertebrata</taxon>
        <taxon>Euteleostomi</taxon>
        <taxon>Actinopterygii</taxon>
        <taxon>Neopterygii</taxon>
        <taxon>Teleostei</taxon>
        <taxon>Ostariophysi</taxon>
        <taxon>Siluriformes</taxon>
        <taxon>Bagridae</taxon>
        <taxon>Hemibagrus</taxon>
    </lineage>
</organism>
<dbReference type="SUPFAM" id="SSF56112">
    <property type="entry name" value="Protein kinase-like (PK-like)"/>
    <property type="match status" value="1"/>
</dbReference>
<name>A0AAE0RK16_9TELE</name>
<dbReference type="SUPFAM" id="SSF46785">
    <property type="entry name" value="Winged helix' DNA-binding domain"/>
    <property type="match status" value="1"/>
</dbReference>
<evidence type="ECO:0000256" key="22">
    <source>
        <dbReference type="ARBA" id="ARBA00023180"/>
    </source>
</evidence>
<keyword evidence="22" id="KW-0325">Glycoprotein</keyword>
<feature type="transmembrane region" description="Helical" evidence="28">
    <location>
        <begin position="789"/>
        <end position="809"/>
    </location>
</feature>
<dbReference type="CDD" id="cd01089">
    <property type="entry name" value="PA2G4-like"/>
    <property type="match status" value="1"/>
</dbReference>
<evidence type="ECO:0000256" key="28">
    <source>
        <dbReference type="SAM" id="Phobius"/>
    </source>
</evidence>
<dbReference type="InterPro" id="IPR000719">
    <property type="entry name" value="Prot_kinase_dom"/>
</dbReference>
<dbReference type="CDD" id="cd04641">
    <property type="entry name" value="CBS_euAMPK_gamma-like_repeat2"/>
    <property type="match status" value="1"/>
</dbReference>
<dbReference type="InterPro" id="IPR046342">
    <property type="entry name" value="CBS_dom_sf"/>
</dbReference>
<dbReference type="FunFam" id="3.10.580.10:FF:000004">
    <property type="entry name" value="Protein kinase AMP-activated non-catalytic subunit gamma 2"/>
    <property type="match status" value="1"/>
</dbReference>
<dbReference type="Gene3D" id="3.30.200.20">
    <property type="entry name" value="Phosphorylase Kinase, domain 1"/>
    <property type="match status" value="1"/>
</dbReference>
<protein>
    <recommendedName>
        <fullName evidence="4">receptor protein-tyrosine kinase</fullName>
        <ecNumber evidence="4">2.7.10.1</ecNumber>
    </recommendedName>
</protein>
<dbReference type="InterPro" id="IPR011009">
    <property type="entry name" value="Kinase-like_dom_sf"/>
</dbReference>
<evidence type="ECO:0000256" key="4">
    <source>
        <dbReference type="ARBA" id="ARBA00011902"/>
    </source>
</evidence>
<keyword evidence="12" id="KW-0418">Kinase</keyword>
<dbReference type="SUPFAM" id="SSF57184">
    <property type="entry name" value="Growth factor receptor domain"/>
    <property type="match status" value="2"/>
</dbReference>
<feature type="region of interest" description="Disordered" evidence="27">
    <location>
        <begin position="1126"/>
        <end position="1176"/>
    </location>
</feature>
<dbReference type="FunFam" id="1.10.510.10:FF:000233">
    <property type="entry name" value="receptor tyrosine-protein kinase erbB-3"/>
    <property type="match status" value="1"/>
</dbReference>
<keyword evidence="14 28" id="KW-1133">Transmembrane helix</keyword>
<dbReference type="Proteomes" id="UP001274896">
    <property type="component" value="Unassembled WGS sequence"/>
</dbReference>
<keyword evidence="15" id="KW-0443">Lipid metabolism</keyword>
<accession>A0AAE0RK16</accession>
<feature type="domain" description="CBS" evidence="31">
    <location>
        <begin position="2078"/>
        <end position="2136"/>
    </location>
</feature>
<evidence type="ECO:0000256" key="3">
    <source>
        <dbReference type="ARBA" id="ARBA00007319"/>
    </source>
</evidence>
<keyword evidence="21" id="KW-0675">Receptor</keyword>
<dbReference type="InterPro" id="IPR044912">
    <property type="entry name" value="Egfr_JX_dom"/>
</dbReference>
<dbReference type="FunFam" id="3.10.580.10:FF:000003">
    <property type="entry name" value="Protein kinase AMP-activated non-catalytic subunit gamma 1"/>
    <property type="match status" value="1"/>
</dbReference>
<dbReference type="SMART" id="SM00116">
    <property type="entry name" value="CBS"/>
    <property type="match status" value="4"/>
</dbReference>
<evidence type="ECO:0000256" key="20">
    <source>
        <dbReference type="ARBA" id="ARBA00023160"/>
    </source>
</evidence>
<evidence type="ECO:0000259" key="30">
    <source>
        <dbReference type="PROSITE" id="PS50011"/>
    </source>
</evidence>
<evidence type="ECO:0000256" key="27">
    <source>
        <dbReference type="SAM" id="MobiDB-lite"/>
    </source>
</evidence>
<keyword evidence="9 29" id="KW-0732">Signal</keyword>
<comment type="catalytic activity">
    <reaction evidence="24">
        <text>L-tyrosyl-[protein] + ATP = O-phospho-L-tyrosyl-[protein] + ADP + H(+)</text>
        <dbReference type="Rhea" id="RHEA:10596"/>
        <dbReference type="Rhea" id="RHEA-COMP:10136"/>
        <dbReference type="Rhea" id="RHEA-COMP:20101"/>
        <dbReference type="ChEBI" id="CHEBI:15378"/>
        <dbReference type="ChEBI" id="CHEBI:30616"/>
        <dbReference type="ChEBI" id="CHEBI:46858"/>
        <dbReference type="ChEBI" id="CHEBI:61978"/>
        <dbReference type="ChEBI" id="CHEBI:456216"/>
        <dbReference type="EC" id="2.7.10.1"/>
    </reaction>
</comment>
<dbReference type="InterPro" id="IPR036388">
    <property type="entry name" value="WH-like_DNA-bd_sf"/>
</dbReference>
<dbReference type="InterPro" id="IPR006212">
    <property type="entry name" value="Furin_repeat"/>
</dbReference>
<keyword evidence="13 26" id="KW-0067">ATP-binding</keyword>
<evidence type="ECO:0000256" key="25">
    <source>
        <dbReference type="PROSITE-ProRule" id="PRU00703"/>
    </source>
</evidence>
<evidence type="ECO:0000256" key="13">
    <source>
        <dbReference type="ARBA" id="ARBA00022840"/>
    </source>
</evidence>
<feature type="region of interest" description="Disordered" evidence="27">
    <location>
        <begin position="1244"/>
        <end position="1275"/>
    </location>
</feature>
<dbReference type="PROSITE" id="PS00107">
    <property type="entry name" value="PROTEIN_KINASE_ATP"/>
    <property type="match status" value="1"/>
</dbReference>
<dbReference type="InterPro" id="IPR018349">
    <property type="entry name" value="Pept_M24A_MAP2_BS"/>
</dbReference>
<dbReference type="Pfam" id="PF00557">
    <property type="entry name" value="Peptidase_M24"/>
    <property type="match status" value="1"/>
</dbReference>
<evidence type="ECO:0000256" key="14">
    <source>
        <dbReference type="ARBA" id="ARBA00022989"/>
    </source>
</evidence>
<dbReference type="GO" id="GO:0005829">
    <property type="term" value="C:cytosol"/>
    <property type="evidence" value="ECO:0007669"/>
    <property type="project" value="UniProtKB-ARBA"/>
</dbReference>
<feature type="chain" id="PRO_5042088922" description="receptor protein-tyrosine kinase" evidence="29">
    <location>
        <begin position="35"/>
        <end position="2141"/>
    </location>
</feature>
<dbReference type="InterPro" id="IPR036390">
    <property type="entry name" value="WH_DNA-bd_sf"/>
</dbReference>
<keyword evidence="16 25" id="KW-0129">CBS domain</keyword>
<evidence type="ECO:0000256" key="23">
    <source>
        <dbReference type="ARBA" id="ARBA00025878"/>
    </source>
</evidence>
<keyword evidence="20" id="KW-0276">Fatty acid metabolism</keyword>
<keyword evidence="8 28" id="KW-0812">Transmembrane</keyword>
<reference evidence="32" key="1">
    <citation type="submission" date="2023-06" db="EMBL/GenBank/DDBJ databases">
        <title>Male Hemibagrus guttatus genome.</title>
        <authorList>
            <person name="Bian C."/>
        </authorList>
    </citation>
    <scope>NUCLEOTIDE SEQUENCE</scope>
    <source>
        <strain evidence="32">Male_cb2023</strain>
        <tissue evidence="32">Muscle</tissue>
    </source>
</reference>
<evidence type="ECO:0000256" key="11">
    <source>
        <dbReference type="ARBA" id="ARBA00022741"/>
    </source>
</evidence>
<feature type="transmembrane region" description="Helical" evidence="28">
    <location>
        <begin position="660"/>
        <end position="684"/>
    </location>
</feature>
<sequence length="2141" mass="240113">MYLDRRVRMSARGVQVLAMCLVLQWLWLLSPVRAQSSENKQVMCSGTQNMLSVTGNSELQYQRMKEMYTGCQIVMGNLEVTHMEHNRDFSFLKSIREVTGYVLIAINQFRYLPLEQLRVIRGTSLYEEHFALAVFVNYQKDGEYGIRELGFTHLTEILEGGVQIIKNEFLSYAPQINWLDIVKDSGAKVIIEDNGPEFPCHESCDGHCWGSSRDSCQTLTKLICAPQCNGRCFGRSPSECCHIECAGGCTGSQDTDCFACRNFNDTGSCVPQCPQGVIYNKVTFKLEPNPNEKYQYGSVCIAQCPPNLVVDGSSCVSSCPPDKMEVDKKGVKRCEPCGGLCPKVCEGTGTVSRQTVDSKNIDSFINCTKIQGSLHFLVTGIDGDPYNNISALDPKKLKIFNTVREITDFLSIQSWPKEMEDLSVFSNLATIQGRNLYNRGYALLVMRIPTLKSLGLHSLKRINDGGIYIAQNQKLCYHHTVNWTRLFGPRAQRQQKALDIRENNSQEECINEGHACDPLCSSSGCWGPGQDQCVSCKNYSRGGTCVPTCNFLQGAKREFAGPNGECMPCHSECAVQENKHTCSGLGADQCAVCASLQDGPHCVSSCPEGVMGEKRVVVYKFHDAQNKCQPCHANCTRGCTGPSLRDCLESPKRASSGLPVTAIVLGAIACVLVGFFVFVMAALYRRSLAIRRKRAMRRYLESGESFEPLDPGEKGTKVHTRILRPSELRKIKLLGTGVFGTVHKGLWIPEGDTVKIPVAIKTIQDRTGRQTFQEVTDHMLAMGSLDHPYIVRLLGICPGTFLELVTQYMSQGSLLEHIRQRKDNLNPQRLLNWCVQIAKGMYYLEEQKIVHRNLAARNILLKSDFVVQIADYGIADLFYPDTKKCFYEMKVNQTPIKWMALESILFRRYTHQSDVWSYGVTVWEMMSYGAEPYAAMKPQEVPDLLQKGERLSQPQICTIEVYMVMVKCWMIDENVRPSFKELASEFSRMARDPPRYLVIKGECTAPDPASDEAHHRGTQVDILGVGLEDQEDEALEDGMTTPPVYLTPSRSLSRLRVDTNRASLTLAGYLPMTSNVEGSMQTVWPPRSRLNSARTISEGSEGHGTLVELEMNEDILLSSSLRGVQRREDSAYISQRDSISGPPDTPIPDTPSPCSEEEEDQNGYVLPGLSDNSDRDTMCSVPSRVTLSNGRLSMGHSRELLEEHDSGEEEYEYMNNQNLPLRHTKGQSQNCCQLPNHNFSIHKPPAANHRLSMEGTESSGGLSQSSLDERSRSNADLLSSEAEYAEADLDQDLQYEYMDIRSGPGATAPNTNPKVDLLRQGSHISSKKSNGKEECEEEEYQYTNCQPRLRCSLMVHGLLEGEGEGYEYEEMDSQVAGGNSGAEYQNLQDKAEEEETQGQPSHGVRPYVKVHTGMRKSKDGTDRCFDNPDYWHSRLFSKANAHVCYRWGFFPVKFIKAACIASHDKINKALRVVIETAKPGVSVLSLCEKGDAYIMAETGKVFKKEKDMKKGIAFPTSVSVNNCVCHFSPLKSDPDYTLKDGDLVKIDLGVHVDGFISNVAHSFVVGTSKESPVTGRKADVIKAAYLCAEAALRLVKPGNQNTQVTEAWNKIAHSFKCNPIEGMLSHQLKQHIIDGEKTIIQNPTDQQKKDHEKLEFEVHEVYAVDVLISTGEGKTRDGGQRTTIYKRDPSKQYGLKMKTSRIFFSEVERRFDAMPFTLRAFEDEGKARLGVVECAKHELLQPFSVLSEKEGEYVAQFKFTVLLMANGPLRITSGPFEPELYKSEYDVQDPELKSLIQSSASRKAQKKKKKKVSTVIDEFECKKETQIDDPEHNVYTRFMKSHRCYDLVPTSSKLVVFDTSLQVKKAFFALVSNGVRAAPLWDSKKQCFVGMLTITDFINILHRYYKSSMVQIYELEEHKIETWREVYLQDSFKPLVSISPNASLYDAVSSLLKHKIHRLPVIDPLTGNTLYILTHKRILKFLKLFISEMPKPAFLSKSLEELNIGTFQNIAMVHTDTPLYTALGIFVDQRVSALPVVDDNGRVVDIYSKFDVINLAAEKTYNNLDITVTKALQHRSQYFEGVLTCQAHETLEAIMGRLVEAEVHRLVVVDNHEVVKGIVSLSDILQALVLTNGDNEYIEAH</sequence>
<comment type="subunit">
    <text evidence="23">AMPK is a heterotrimer of an alpha catalytic subunit (PRKAA1 or PRKAA2), a beta (PRKAB1 or PRKAB2) and a gamma non-catalytic subunits (PRKAG1, PRKAG2 or PRKAG3). Interacts with FNIP1 and FNIP2.</text>
</comment>
<dbReference type="FunFam" id="2.10.220.10:FF:000001">
    <property type="entry name" value="Receptor protein-tyrosine kinase"/>
    <property type="match status" value="1"/>
</dbReference>
<evidence type="ECO:0000256" key="19">
    <source>
        <dbReference type="ARBA" id="ARBA00023157"/>
    </source>
</evidence>
<comment type="caution">
    <text evidence="32">The sequence shown here is derived from an EMBL/GenBank/DDBJ whole genome shotgun (WGS) entry which is preliminary data.</text>
</comment>
<evidence type="ECO:0000256" key="15">
    <source>
        <dbReference type="ARBA" id="ARBA00023098"/>
    </source>
</evidence>
<evidence type="ECO:0000256" key="2">
    <source>
        <dbReference type="ARBA" id="ARBA00006750"/>
    </source>
</evidence>
<dbReference type="Gene3D" id="3.80.20.20">
    <property type="entry name" value="Receptor L-domain"/>
    <property type="match status" value="2"/>
</dbReference>
<evidence type="ECO:0000256" key="7">
    <source>
        <dbReference type="ARBA" id="ARBA00022679"/>
    </source>
</evidence>
<keyword evidence="20" id="KW-0275">Fatty acid biosynthesis</keyword>
<dbReference type="PANTHER" id="PTHR10804:SF11">
    <property type="entry name" value="PROLIFERATION-ASSOCIATED PROTEIN 2G4"/>
    <property type="match status" value="1"/>
</dbReference>
<dbReference type="Pfam" id="PF01030">
    <property type="entry name" value="Recep_L_domain"/>
    <property type="match status" value="2"/>
</dbReference>
<dbReference type="InterPro" id="IPR000644">
    <property type="entry name" value="CBS_dom"/>
</dbReference>
<feature type="signal peptide" evidence="29">
    <location>
        <begin position="1"/>
        <end position="34"/>
    </location>
</feature>
<keyword evidence="19" id="KW-1015">Disulfide bond</keyword>
<dbReference type="NCBIfam" id="TIGR00495">
    <property type="entry name" value="crvDNA_42K"/>
    <property type="match status" value="1"/>
</dbReference>
<dbReference type="InterPro" id="IPR006211">
    <property type="entry name" value="Furin-like_Cys-rich_dom"/>
</dbReference>
<evidence type="ECO:0000256" key="17">
    <source>
        <dbReference type="ARBA" id="ARBA00023136"/>
    </source>
</evidence>
<dbReference type="GO" id="GO:0005524">
    <property type="term" value="F:ATP binding"/>
    <property type="evidence" value="ECO:0007669"/>
    <property type="project" value="UniProtKB-UniRule"/>
</dbReference>
<keyword evidence="7" id="KW-0808">Transferase</keyword>
<comment type="similarity">
    <text evidence="2">Belongs to the 5'-AMP-activated protein kinase gamma subunit family.</text>
</comment>
<evidence type="ECO:0000256" key="1">
    <source>
        <dbReference type="ARBA" id="ARBA00004479"/>
    </source>
</evidence>
<dbReference type="EC" id="2.7.10.1" evidence="4"/>
<evidence type="ECO:0000256" key="8">
    <source>
        <dbReference type="ARBA" id="ARBA00022692"/>
    </source>
</evidence>
<evidence type="ECO:0000256" key="26">
    <source>
        <dbReference type="PROSITE-ProRule" id="PRU10141"/>
    </source>
</evidence>
<dbReference type="InterPro" id="IPR004545">
    <property type="entry name" value="PA2G4"/>
</dbReference>
<evidence type="ECO:0000256" key="5">
    <source>
        <dbReference type="ARBA" id="ARBA00022516"/>
    </source>
</evidence>
<evidence type="ECO:0000256" key="6">
    <source>
        <dbReference type="ARBA" id="ARBA00022553"/>
    </source>
</evidence>
<dbReference type="FunFam" id="3.30.200.20:FF:000276">
    <property type="entry name" value="Receptor tyrosine-protein kinase erbB-3"/>
    <property type="match status" value="1"/>
</dbReference>
<dbReference type="Pfam" id="PF00571">
    <property type="entry name" value="CBS"/>
    <property type="match status" value="3"/>
</dbReference>
<evidence type="ECO:0000256" key="10">
    <source>
        <dbReference type="ARBA" id="ARBA00022737"/>
    </source>
</evidence>
<dbReference type="Gene3D" id="6.10.250.2930">
    <property type="match status" value="1"/>
</dbReference>
<dbReference type="GO" id="GO:0004714">
    <property type="term" value="F:transmembrane receptor protein tyrosine kinase activity"/>
    <property type="evidence" value="ECO:0007669"/>
    <property type="project" value="UniProtKB-EC"/>
</dbReference>
<keyword evidence="6" id="KW-0597">Phosphoprotein</keyword>
<comment type="similarity">
    <text evidence="3">Belongs to the peptidase M24 family.</text>
</comment>
<keyword evidence="18" id="KW-0829">Tyrosine-protein kinase</keyword>
<dbReference type="Gene3D" id="3.10.580.10">
    <property type="entry name" value="CBS-domain"/>
    <property type="match status" value="2"/>
</dbReference>
<keyword evidence="17 28" id="KW-0472">Membrane</keyword>
<evidence type="ECO:0000256" key="12">
    <source>
        <dbReference type="ARBA" id="ARBA00022777"/>
    </source>
</evidence>
<dbReference type="InterPro" id="IPR036941">
    <property type="entry name" value="Rcpt_L-dom_sf"/>
</dbReference>
<dbReference type="FunFam" id="3.80.20.20:FF:000013">
    <property type="entry name" value="Erb-b2 receptor tyrosine kinase 3a"/>
    <property type="match status" value="1"/>
</dbReference>
<dbReference type="InterPro" id="IPR036005">
    <property type="entry name" value="Creatinase/aminopeptidase-like"/>
</dbReference>
<keyword evidence="11 26" id="KW-0547">Nucleotide-binding</keyword>
<evidence type="ECO:0000256" key="18">
    <source>
        <dbReference type="ARBA" id="ARBA00023137"/>
    </source>
</evidence>
<evidence type="ECO:0000256" key="16">
    <source>
        <dbReference type="ARBA" id="ARBA00023122"/>
    </source>
</evidence>
<dbReference type="PRINTS" id="PR00109">
    <property type="entry name" value="TYRKINASE"/>
</dbReference>
<evidence type="ECO:0000256" key="24">
    <source>
        <dbReference type="ARBA" id="ARBA00051243"/>
    </source>
</evidence>
<dbReference type="SUPFAM" id="SSF52058">
    <property type="entry name" value="L domain-like"/>
    <property type="match status" value="2"/>
</dbReference>
<keyword evidence="33" id="KW-1185">Reference proteome</keyword>
<dbReference type="GO" id="GO:0007169">
    <property type="term" value="P:cell surface receptor protein tyrosine kinase signaling pathway"/>
    <property type="evidence" value="ECO:0007669"/>
    <property type="project" value="UniProtKB-ARBA"/>
</dbReference>
<dbReference type="FunFam" id="1.10.10.10:FF:000029">
    <property type="entry name" value="Proliferation-associated 2G4, a"/>
    <property type="match status" value="1"/>
</dbReference>